<dbReference type="PANTHER" id="PTHR42948:SF1">
    <property type="entry name" value="TRANSPORTER"/>
    <property type="match status" value="1"/>
</dbReference>
<keyword evidence="5 7" id="KW-0472">Membrane</keyword>
<evidence type="ECO:0000256" key="7">
    <source>
        <dbReference type="SAM" id="Phobius"/>
    </source>
</evidence>
<dbReference type="Pfam" id="PF00209">
    <property type="entry name" value="SNF"/>
    <property type="match status" value="2"/>
</dbReference>
<keyword evidence="6" id="KW-0769">Symport</keyword>
<feature type="transmembrane region" description="Helical" evidence="7">
    <location>
        <begin position="349"/>
        <end position="371"/>
    </location>
</feature>
<feature type="transmembrane region" description="Helical" evidence="7">
    <location>
        <begin position="438"/>
        <end position="458"/>
    </location>
</feature>
<evidence type="ECO:0000256" key="5">
    <source>
        <dbReference type="ARBA" id="ARBA00023136"/>
    </source>
</evidence>
<dbReference type="PRINTS" id="PR00176">
    <property type="entry name" value="NANEUSMPORT"/>
</dbReference>
<feature type="transmembrane region" description="Helical" evidence="7">
    <location>
        <begin position="180"/>
        <end position="202"/>
    </location>
</feature>
<comment type="caution">
    <text evidence="8">The sequence shown here is derived from an EMBL/GenBank/DDBJ whole genome shotgun (WGS) entry which is preliminary data.</text>
</comment>
<dbReference type="OrthoDB" id="9762833at2"/>
<evidence type="ECO:0000256" key="3">
    <source>
        <dbReference type="ARBA" id="ARBA00022692"/>
    </source>
</evidence>
<keyword evidence="4 7" id="KW-1133">Transmembrane helix</keyword>
<evidence type="ECO:0000313" key="9">
    <source>
        <dbReference type="Proteomes" id="UP000318212"/>
    </source>
</evidence>
<dbReference type="SUPFAM" id="SSF161070">
    <property type="entry name" value="SNF-like"/>
    <property type="match status" value="1"/>
</dbReference>
<dbReference type="PANTHER" id="PTHR42948">
    <property type="entry name" value="TRANSPORTER"/>
    <property type="match status" value="1"/>
</dbReference>
<dbReference type="InterPro" id="IPR047218">
    <property type="entry name" value="YocR/YhdH-like"/>
</dbReference>
<dbReference type="GO" id="GO:0016020">
    <property type="term" value="C:membrane"/>
    <property type="evidence" value="ECO:0007669"/>
    <property type="project" value="UniProtKB-SubCell"/>
</dbReference>
<evidence type="ECO:0000256" key="6">
    <source>
        <dbReference type="RuleBase" id="RU003732"/>
    </source>
</evidence>
<feature type="transmembrane region" description="Helical" evidence="7">
    <location>
        <begin position="151"/>
        <end position="168"/>
    </location>
</feature>
<dbReference type="CDD" id="cd10336">
    <property type="entry name" value="SLC6sbd_Tyt1-Like"/>
    <property type="match status" value="1"/>
</dbReference>
<accession>A0A508A1X0</accession>
<feature type="transmembrane region" description="Helical" evidence="7">
    <location>
        <begin position="43"/>
        <end position="67"/>
    </location>
</feature>
<organism evidence="8 9">
    <name type="scientific">Marilutibacter aestuarii</name>
    <dbReference type="NCBI Taxonomy" id="1706195"/>
    <lineage>
        <taxon>Bacteria</taxon>
        <taxon>Pseudomonadati</taxon>
        <taxon>Pseudomonadota</taxon>
        <taxon>Gammaproteobacteria</taxon>
        <taxon>Lysobacterales</taxon>
        <taxon>Lysobacteraceae</taxon>
        <taxon>Marilutibacter</taxon>
    </lineage>
</organism>
<proteinExistence type="inferred from homology"/>
<dbReference type="Proteomes" id="UP000318212">
    <property type="component" value="Unassembled WGS sequence"/>
</dbReference>
<keyword evidence="2 6" id="KW-0813">Transport</keyword>
<feature type="transmembrane region" description="Helical" evidence="7">
    <location>
        <begin position="222"/>
        <end position="246"/>
    </location>
</feature>
<dbReference type="InterPro" id="IPR037272">
    <property type="entry name" value="SNS_sf"/>
</dbReference>
<dbReference type="AlphaFoldDB" id="A0A508A1X0"/>
<feature type="transmembrane region" description="Helical" evidence="7">
    <location>
        <begin position="399"/>
        <end position="417"/>
    </location>
</feature>
<dbReference type="PROSITE" id="PS50267">
    <property type="entry name" value="NA_NEUROTRAN_SYMP_3"/>
    <property type="match status" value="1"/>
</dbReference>
<comment type="similarity">
    <text evidence="6">Belongs to the sodium:neurotransmitter symporter (SNF) (TC 2.A.22) family.</text>
</comment>
<feature type="transmembrane region" description="Helical" evidence="7">
    <location>
        <begin position="12"/>
        <end position="31"/>
    </location>
</feature>
<dbReference type="EMBL" id="VICE01000099">
    <property type="protein sequence ID" value="TQD43287.1"/>
    <property type="molecule type" value="Genomic_DNA"/>
</dbReference>
<sequence length="459" mass="49013">MEKTSIHGMWSSRMAFILAATGSAVGLGNIWRFPYMASDNGGGAFVLVYLACIALVGLPILMSEVLLGRHGRRSPVNALTDLVRDLGASKGWISIGWIGMVAGVLILSFYSVVAGWTLHYSWLYFSQLFGAAPITDPGATFSGLLGNPLELSAWHAVFMVLTVAVVALGVEKGLERAVRFLMPALFILLLTLVIYGITTGHLGEAAAFLFKPDWSQISGRTFIDAMGQAFFTLSLGMCTMMTYGAYLPKGVSIPQVGVTVALADTGVALLAGLAIFPIVISFGIDPQGGGPGLIFTSLPHAFNAMPFGIAYGLLFFALLSVAAWTSSISLMEPATAYLVERVGMARRKAALLIAGICWIVGLATVFSFNIWSSVRVPEGMGVISNKNVMDMIEFVSNNLMLPLGGLLIALFAGWVVKKSLLKDELDTLSPGVLALWRWVVRVVAPLLVLAVLISPFILD</sequence>
<feature type="transmembrane region" description="Helical" evidence="7">
    <location>
        <begin position="304"/>
        <end position="328"/>
    </location>
</feature>
<comment type="subcellular location">
    <subcellularLocation>
        <location evidence="1">Membrane</location>
        <topology evidence="1">Multi-pass membrane protein</topology>
    </subcellularLocation>
</comment>
<dbReference type="PROSITE" id="PS00610">
    <property type="entry name" value="NA_NEUROTRAN_SYMP_1"/>
    <property type="match status" value="1"/>
</dbReference>
<protein>
    <recommendedName>
        <fullName evidence="6">Transporter</fullName>
    </recommendedName>
</protein>
<keyword evidence="3 6" id="KW-0812">Transmembrane</keyword>
<dbReference type="GO" id="GO:0015293">
    <property type="term" value="F:symporter activity"/>
    <property type="evidence" value="ECO:0007669"/>
    <property type="project" value="UniProtKB-KW"/>
</dbReference>
<evidence type="ECO:0000256" key="2">
    <source>
        <dbReference type="ARBA" id="ARBA00022448"/>
    </source>
</evidence>
<feature type="transmembrane region" description="Helical" evidence="7">
    <location>
        <begin position="258"/>
        <end position="284"/>
    </location>
</feature>
<keyword evidence="9" id="KW-1185">Reference proteome</keyword>
<evidence type="ECO:0000313" key="8">
    <source>
        <dbReference type="EMBL" id="TQD43287.1"/>
    </source>
</evidence>
<dbReference type="InterPro" id="IPR000175">
    <property type="entry name" value="Na/ntran_symport"/>
</dbReference>
<feature type="transmembrane region" description="Helical" evidence="7">
    <location>
        <begin position="92"/>
        <end position="118"/>
    </location>
</feature>
<evidence type="ECO:0000256" key="1">
    <source>
        <dbReference type="ARBA" id="ARBA00004141"/>
    </source>
</evidence>
<dbReference type="NCBIfam" id="NF037979">
    <property type="entry name" value="Na_transp"/>
    <property type="match status" value="1"/>
</dbReference>
<gene>
    <name evidence="8" type="ORF">FKV25_10810</name>
</gene>
<reference evidence="8 9" key="1">
    <citation type="submission" date="2019-06" db="EMBL/GenBank/DDBJ databases">
        <title>Lysobacter alkalisoli sp. nov. isolated from saline soil.</title>
        <authorList>
            <person name="Sun J.-Q."/>
            <person name="Xu L."/>
        </authorList>
    </citation>
    <scope>NUCLEOTIDE SEQUENCE [LARGE SCALE GENOMIC DNA]</scope>
    <source>
        <strain evidence="8 9">JCM 31130</strain>
    </source>
</reference>
<name>A0A508A1X0_9GAMM</name>
<evidence type="ECO:0000256" key="4">
    <source>
        <dbReference type="ARBA" id="ARBA00022989"/>
    </source>
</evidence>